<dbReference type="Pfam" id="PF14326">
    <property type="entry name" value="DUF4384"/>
    <property type="match status" value="1"/>
</dbReference>
<dbReference type="GO" id="GO:0005524">
    <property type="term" value="F:ATP binding"/>
    <property type="evidence" value="ECO:0007669"/>
    <property type="project" value="UniProtKB-KW"/>
</dbReference>
<feature type="transmembrane region" description="Helical" evidence="3">
    <location>
        <begin position="334"/>
        <end position="356"/>
    </location>
</feature>
<dbReference type="InterPro" id="IPR051681">
    <property type="entry name" value="Ser/Thr_Kinases-Pseudokinases"/>
</dbReference>
<keyword evidence="6" id="KW-1185">Reference proteome</keyword>
<evidence type="ECO:0000259" key="4">
    <source>
        <dbReference type="PROSITE" id="PS50011"/>
    </source>
</evidence>
<dbReference type="Gene3D" id="3.30.200.20">
    <property type="entry name" value="Phosphorylase Kinase, domain 1"/>
    <property type="match status" value="1"/>
</dbReference>
<dbReference type="RefSeq" id="WP_166654024.1">
    <property type="nucleotide sequence ID" value="NZ_SNZH01000006.1"/>
</dbReference>
<dbReference type="SMART" id="SM00220">
    <property type="entry name" value="S_TKc"/>
    <property type="match status" value="1"/>
</dbReference>
<dbReference type="EMBL" id="SNZH01000006">
    <property type="protein sequence ID" value="TDR43909.1"/>
    <property type="molecule type" value="Genomic_DNA"/>
</dbReference>
<evidence type="ECO:0000313" key="5">
    <source>
        <dbReference type="EMBL" id="TDR43909.1"/>
    </source>
</evidence>
<dbReference type="GO" id="GO:0004674">
    <property type="term" value="F:protein serine/threonine kinase activity"/>
    <property type="evidence" value="ECO:0007669"/>
    <property type="project" value="UniProtKB-KW"/>
</dbReference>
<dbReference type="Proteomes" id="UP000295293">
    <property type="component" value="Unassembled WGS sequence"/>
</dbReference>
<keyword evidence="3" id="KW-0472">Membrane</keyword>
<proteinExistence type="predicted"/>
<keyword evidence="3" id="KW-0812">Transmembrane</keyword>
<accession>A0A4R6YY29</accession>
<keyword evidence="3" id="KW-1133">Transmembrane helix</keyword>
<dbReference type="Gene3D" id="1.10.510.10">
    <property type="entry name" value="Transferase(Phosphotransferase) domain 1"/>
    <property type="match status" value="1"/>
</dbReference>
<dbReference type="PANTHER" id="PTHR44329">
    <property type="entry name" value="SERINE/THREONINE-PROTEIN KINASE TNNI3K-RELATED"/>
    <property type="match status" value="1"/>
</dbReference>
<evidence type="ECO:0000256" key="3">
    <source>
        <dbReference type="SAM" id="Phobius"/>
    </source>
</evidence>
<keyword evidence="2" id="KW-0067">ATP-binding</keyword>
<dbReference type="InterPro" id="IPR011009">
    <property type="entry name" value="Kinase-like_dom_sf"/>
</dbReference>
<reference evidence="5 6" key="1">
    <citation type="submission" date="2019-03" db="EMBL/GenBank/DDBJ databases">
        <title>Genomic Encyclopedia of Type Strains, Phase IV (KMG-IV): sequencing the most valuable type-strain genomes for metagenomic binning, comparative biology and taxonomic classification.</title>
        <authorList>
            <person name="Goeker M."/>
        </authorList>
    </citation>
    <scope>NUCLEOTIDE SEQUENCE [LARGE SCALE GENOMIC DNA]</scope>
    <source>
        <strain evidence="5 6">DSM 21667</strain>
    </source>
</reference>
<dbReference type="InterPro" id="IPR025493">
    <property type="entry name" value="DUF4384"/>
</dbReference>
<evidence type="ECO:0000256" key="2">
    <source>
        <dbReference type="ARBA" id="ARBA00022840"/>
    </source>
</evidence>
<dbReference type="PROSITE" id="PS50011">
    <property type="entry name" value="PROTEIN_KINASE_DOM"/>
    <property type="match status" value="1"/>
</dbReference>
<evidence type="ECO:0000256" key="1">
    <source>
        <dbReference type="ARBA" id="ARBA00022741"/>
    </source>
</evidence>
<keyword evidence="5" id="KW-0723">Serine/threonine-protein kinase</keyword>
<comment type="caution">
    <text evidence="5">The sequence shown here is derived from an EMBL/GenBank/DDBJ whole genome shotgun (WGS) entry which is preliminary data.</text>
</comment>
<keyword evidence="1" id="KW-0547">Nucleotide-binding</keyword>
<evidence type="ECO:0000313" key="6">
    <source>
        <dbReference type="Proteomes" id="UP000295293"/>
    </source>
</evidence>
<feature type="domain" description="Protein kinase" evidence="4">
    <location>
        <begin position="72"/>
        <end position="331"/>
    </location>
</feature>
<organism evidence="5 6">
    <name type="scientific">Tahibacter aquaticus</name>
    <dbReference type="NCBI Taxonomy" id="520092"/>
    <lineage>
        <taxon>Bacteria</taxon>
        <taxon>Pseudomonadati</taxon>
        <taxon>Pseudomonadota</taxon>
        <taxon>Gammaproteobacteria</taxon>
        <taxon>Lysobacterales</taxon>
        <taxon>Rhodanobacteraceae</taxon>
        <taxon>Tahibacter</taxon>
    </lineage>
</organism>
<dbReference type="InterPro" id="IPR000719">
    <property type="entry name" value="Prot_kinase_dom"/>
</dbReference>
<sequence>MTGDKHDLERIATGIADDAALDWRLLARLDGESADAGEGLRELSQLAQVFRGLQIRPERTGHPRVQFRFANLDVLEKIGEGAQGEVWRAYDSMLDQEVALKLRRVDCDALSHQFLAEGRRLAKLRHPNIVSVYGAAAEDGRVGLWTELVRGRSLAELLQQDGVFAAADVVQVGIELCRGLAAVHRLGLTHGDVKAENVLRDVSGRIVLADFGAAREFERDPGFATVSGTRQYLAPEILAGDNAVPASDQYALAVLLYRLLTGVYPYSGEDLDELRRQQLAQAYKPLRELRPYLPRALARAIERGLASDPNRRHAGVLVFLAALEASLRPWRPQALHWAALAATLFVAFVAFVGMLWRAMPVAEFKLDSHFYRDAGGQRERLGDGAPIALGDKLRLEVAAAQPTWVYVFNDDGSPEPTVLYPLPGVTPGNPLKPGTRWQLPGHDGVTGLSWQVDSEAERETFVVIASSTPLDLVETRIAQWQRAVTPETALVSRGVGRLAPVSSAASAEGTNLAGLWQRLGCDTATAVLRCERFVFPHSHR</sequence>
<keyword evidence="5" id="KW-0418">Kinase</keyword>
<name>A0A4R6YY29_9GAMM</name>
<protein>
    <submittedName>
        <fullName evidence="5">Serine/threonine protein kinase</fullName>
    </submittedName>
</protein>
<keyword evidence="5" id="KW-0808">Transferase</keyword>
<dbReference type="SUPFAM" id="SSF56112">
    <property type="entry name" value="Protein kinase-like (PK-like)"/>
    <property type="match status" value="1"/>
</dbReference>
<dbReference type="AlphaFoldDB" id="A0A4R6YY29"/>
<dbReference type="CDD" id="cd14014">
    <property type="entry name" value="STKc_PknB_like"/>
    <property type="match status" value="1"/>
</dbReference>
<dbReference type="Pfam" id="PF00069">
    <property type="entry name" value="Pkinase"/>
    <property type="match status" value="1"/>
</dbReference>
<gene>
    <name evidence="5" type="ORF">DFR29_10651</name>
</gene>
<dbReference type="PANTHER" id="PTHR44329:SF298">
    <property type="entry name" value="MIXED LINEAGE KINASE DOMAIN-LIKE PROTEIN"/>
    <property type="match status" value="1"/>
</dbReference>